<accession>A0A2P2Q6F9</accession>
<dbReference type="AlphaFoldDB" id="A0A2P2Q6F9"/>
<keyword evidence="1" id="KW-1133">Transmembrane helix</keyword>
<dbReference type="EMBL" id="GGEC01082083">
    <property type="protein sequence ID" value="MBX62567.1"/>
    <property type="molecule type" value="Transcribed_RNA"/>
</dbReference>
<sequence>MLAHSLIRESSNKKLAVNKLQPRIYGYIMSTVLIIILNIQLFAWFTIPHANRRMHQHFKEH</sequence>
<feature type="transmembrane region" description="Helical" evidence="1">
    <location>
        <begin position="24"/>
        <end position="47"/>
    </location>
</feature>
<evidence type="ECO:0000313" key="2">
    <source>
        <dbReference type="EMBL" id="MBX62567.1"/>
    </source>
</evidence>
<keyword evidence="1" id="KW-0472">Membrane</keyword>
<protein>
    <submittedName>
        <fullName evidence="2">Uncharacterized protein</fullName>
    </submittedName>
</protein>
<name>A0A2P2Q6F9_RHIMU</name>
<proteinExistence type="predicted"/>
<organism evidence="2">
    <name type="scientific">Rhizophora mucronata</name>
    <name type="common">Asiatic mangrove</name>
    <dbReference type="NCBI Taxonomy" id="61149"/>
    <lineage>
        <taxon>Eukaryota</taxon>
        <taxon>Viridiplantae</taxon>
        <taxon>Streptophyta</taxon>
        <taxon>Embryophyta</taxon>
        <taxon>Tracheophyta</taxon>
        <taxon>Spermatophyta</taxon>
        <taxon>Magnoliopsida</taxon>
        <taxon>eudicotyledons</taxon>
        <taxon>Gunneridae</taxon>
        <taxon>Pentapetalae</taxon>
        <taxon>rosids</taxon>
        <taxon>fabids</taxon>
        <taxon>Malpighiales</taxon>
        <taxon>Rhizophoraceae</taxon>
        <taxon>Rhizophora</taxon>
    </lineage>
</organism>
<evidence type="ECO:0000256" key="1">
    <source>
        <dbReference type="SAM" id="Phobius"/>
    </source>
</evidence>
<reference evidence="2" key="1">
    <citation type="submission" date="2018-02" db="EMBL/GenBank/DDBJ databases">
        <title>Rhizophora mucronata_Transcriptome.</title>
        <authorList>
            <person name="Meera S.P."/>
            <person name="Sreeshan A."/>
            <person name="Augustine A."/>
        </authorList>
    </citation>
    <scope>NUCLEOTIDE SEQUENCE</scope>
    <source>
        <tissue evidence="2">Leaf</tissue>
    </source>
</reference>
<keyword evidence="1" id="KW-0812">Transmembrane</keyword>